<keyword evidence="2" id="KW-1185">Reference proteome</keyword>
<evidence type="ECO:0000313" key="1">
    <source>
        <dbReference type="EMBL" id="KAF2152810.1"/>
    </source>
</evidence>
<gene>
    <name evidence="1" type="ORF">K461DRAFT_153332</name>
</gene>
<comment type="caution">
    <text evidence="1">The sequence shown here is derived from an EMBL/GenBank/DDBJ whole genome shotgun (WGS) entry which is preliminary data.</text>
</comment>
<dbReference type="Proteomes" id="UP000799439">
    <property type="component" value="Unassembled WGS sequence"/>
</dbReference>
<accession>A0A9P4J2B8</accession>
<name>A0A9P4J2B8_9PEZI</name>
<organism evidence="1 2">
    <name type="scientific">Myriangium duriaei CBS 260.36</name>
    <dbReference type="NCBI Taxonomy" id="1168546"/>
    <lineage>
        <taxon>Eukaryota</taxon>
        <taxon>Fungi</taxon>
        <taxon>Dikarya</taxon>
        <taxon>Ascomycota</taxon>
        <taxon>Pezizomycotina</taxon>
        <taxon>Dothideomycetes</taxon>
        <taxon>Dothideomycetidae</taxon>
        <taxon>Myriangiales</taxon>
        <taxon>Myriangiaceae</taxon>
        <taxon>Myriangium</taxon>
    </lineage>
</organism>
<dbReference type="AlphaFoldDB" id="A0A9P4J2B8"/>
<evidence type="ECO:0000313" key="2">
    <source>
        <dbReference type="Proteomes" id="UP000799439"/>
    </source>
</evidence>
<proteinExistence type="predicted"/>
<sequence>MSWRRCWSAQGCIILVELFGRHPHIVNYLPNQFPCRASSRPLVVIDYSLHTVLGSDIILTLDLHRYSKLCIRRSQSELRTSMTDLVCNAYYSRFLFRGHVPTPSSTSGCHCSESRTRLRTLSISQYASWTILQKFVRCSCYSLVNLRPLWQNLAPCPSQSTPV</sequence>
<dbReference type="EMBL" id="ML996086">
    <property type="protein sequence ID" value="KAF2152810.1"/>
    <property type="molecule type" value="Genomic_DNA"/>
</dbReference>
<reference evidence="1" key="1">
    <citation type="journal article" date="2020" name="Stud. Mycol.">
        <title>101 Dothideomycetes genomes: a test case for predicting lifestyles and emergence of pathogens.</title>
        <authorList>
            <person name="Haridas S."/>
            <person name="Albert R."/>
            <person name="Binder M."/>
            <person name="Bloem J."/>
            <person name="Labutti K."/>
            <person name="Salamov A."/>
            <person name="Andreopoulos B."/>
            <person name="Baker S."/>
            <person name="Barry K."/>
            <person name="Bills G."/>
            <person name="Bluhm B."/>
            <person name="Cannon C."/>
            <person name="Castanera R."/>
            <person name="Culley D."/>
            <person name="Daum C."/>
            <person name="Ezra D."/>
            <person name="Gonzalez J."/>
            <person name="Henrissat B."/>
            <person name="Kuo A."/>
            <person name="Liang C."/>
            <person name="Lipzen A."/>
            <person name="Lutzoni F."/>
            <person name="Magnuson J."/>
            <person name="Mondo S."/>
            <person name="Nolan M."/>
            <person name="Ohm R."/>
            <person name="Pangilinan J."/>
            <person name="Park H.-J."/>
            <person name="Ramirez L."/>
            <person name="Alfaro M."/>
            <person name="Sun H."/>
            <person name="Tritt A."/>
            <person name="Yoshinaga Y."/>
            <person name="Zwiers L.-H."/>
            <person name="Turgeon B."/>
            <person name="Goodwin S."/>
            <person name="Spatafora J."/>
            <person name="Crous P."/>
            <person name="Grigoriev I."/>
        </authorList>
    </citation>
    <scope>NUCLEOTIDE SEQUENCE</scope>
    <source>
        <strain evidence="1">CBS 260.36</strain>
    </source>
</reference>
<protein>
    <submittedName>
        <fullName evidence="1">Uncharacterized protein</fullName>
    </submittedName>
</protein>